<reference evidence="14" key="3">
    <citation type="submission" date="2015-04" db="UniProtKB">
        <authorList>
            <consortium name="EnsemblPlants"/>
        </authorList>
    </citation>
    <scope>IDENTIFICATION</scope>
</reference>
<dbReference type="PANTHER" id="PTHR31692:SF12">
    <property type="entry name" value="EXPANSIN-B6"/>
    <property type="match status" value="1"/>
</dbReference>
<keyword evidence="9" id="KW-0961">Cell wall biogenesis/degradation</keyword>
<feature type="domain" description="Expansin-like EG45" evidence="12">
    <location>
        <begin position="91"/>
        <end position="197"/>
    </location>
</feature>
<dbReference type="Pfam" id="PF03330">
    <property type="entry name" value="DPBB_1"/>
    <property type="match status" value="2"/>
</dbReference>
<evidence type="ECO:0000256" key="7">
    <source>
        <dbReference type="ARBA" id="ARBA00023136"/>
    </source>
</evidence>
<dbReference type="SUPFAM" id="SSF50685">
    <property type="entry name" value="Barwin-like endoglucanases"/>
    <property type="match status" value="2"/>
</dbReference>
<keyword evidence="15" id="KW-1185">Reference proteome</keyword>
<proteinExistence type="inferred from homology"/>
<evidence type="ECO:0000313" key="15">
    <source>
        <dbReference type="Proteomes" id="UP000032180"/>
    </source>
</evidence>
<evidence type="ECO:0008006" key="16">
    <source>
        <dbReference type="Google" id="ProtNLM"/>
    </source>
</evidence>
<dbReference type="PROSITE" id="PS50842">
    <property type="entry name" value="EXPANSIN_EG45"/>
    <property type="match status" value="2"/>
</dbReference>
<dbReference type="InterPro" id="IPR005795">
    <property type="entry name" value="LolPI"/>
</dbReference>
<dbReference type="GO" id="GO:0005576">
    <property type="term" value="C:extracellular region"/>
    <property type="evidence" value="ECO:0007669"/>
    <property type="project" value="InterPro"/>
</dbReference>
<evidence type="ECO:0000256" key="5">
    <source>
        <dbReference type="ARBA" id="ARBA00022525"/>
    </source>
</evidence>
<dbReference type="PROSITE" id="PS50843">
    <property type="entry name" value="EXPANSIN_CBD"/>
    <property type="match status" value="2"/>
</dbReference>
<keyword evidence="11" id="KW-1133">Transmembrane helix</keyword>
<dbReference type="CDD" id="cd22275">
    <property type="entry name" value="DPBB_EXPB_N"/>
    <property type="match status" value="2"/>
</dbReference>
<dbReference type="SMART" id="SM00837">
    <property type="entry name" value="DPBB_1"/>
    <property type="match status" value="2"/>
</dbReference>
<dbReference type="InterPro" id="IPR007112">
    <property type="entry name" value="Expansin/allergen_DPBB_dom"/>
</dbReference>
<evidence type="ECO:0000256" key="10">
    <source>
        <dbReference type="ARBA" id="ARBA00025488"/>
    </source>
</evidence>
<comment type="function">
    <text evidence="10">May cause loosening and extension of plant cell walls by disrupting non-covalent bonding between cellulose microfibrils and matrix glucans. No enzymatic activity has been found. May be required for rapid internodal elongation in deepwater rice during submergence.</text>
</comment>
<dbReference type="PRINTS" id="PR00829">
    <property type="entry name" value="LOLP1ALLERGN"/>
</dbReference>
<evidence type="ECO:0000256" key="3">
    <source>
        <dbReference type="ARBA" id="ARBA00005650"/>
    </source>
</evidence>
<dbReference type="InterPro" id="IPR036908">
    <property type="entry name" value="RlpA-like_sf"/>
</dbReference>
<comment type="similarity">
    <text evidence="3">Belongs to the expansin family. Expansin B subfamily.</text>
</comment>
<keyword evidence="4" id="KW-0134">Cell wall</keyword>
<dbReference type="HOGENOM" id="CLU_027462_7_0_1"/>
<feature type="domain" description="Expansin-like CBD" evidence="13">
    <location>
        <begin position="210"/>
        <end position="296"/>
    </location>
</feature>
<dbReference type="Gene3D" id="2.60.40.760">
    <property type="entry name" value="Expansin, cellulose-binding-like domain"/>
    <property type="match status" value="2"/>
</dbReference>
<feature type="transmembrane region" description="Helical" evidence="11">
    <location>
        <begin position="48"/>
        <end position="67"/>
    </location>
</feature>
<sequence length="583" mass="63996">MSFEVGREWDKEEAEFACAVPAHSHCTITEYIGESCYNSKMAGVSAKVAVMVFSVLGMYGFAAGVVYSNNWLDAKATWYGQPNGAGPDDNGGACGFKNTNQYPFMSMTSCGNQPLFLDGAGCGACYQIKCSNNPSCSGRPQTVIITDMNYYPVARYHFDLSGTAFGSLAKPGLNDQLRHAGIIDIQFKRVPCYHRGLYVNFHVEDGSNPVYMAILVEFANKDGTVVQLDIMESRPDGKPTRVWTPMRRSWGSIWRLDANHRLQGPFSLRMVSESGQTVIANRVIPANWRANTNYGSRVQFCCVCVSEMIAAKMGTKVAAFVAVLSMLVVYGSCAGHHDKYNTSAATNYGSGWLPARATWYGAPTGAGPDDNGGACGFKNVNQYPFMSMTSCGNQPLFNDGKGCGSCYQIKCTNNAACSGNPETVIITDMNYYPVAKYHFDLSGFAFGAMAKPGMNDQLRHAGIIDIQFRRVPCNYPGLKINFHVEEGSNPVYFAVLVEYEDLDGDVVQVDLMESRSAYGGPTQVWTPMRESWGSIWRLDSNHRLQAPFSIRIRSDSGKTLVANNVIPANWSPNSNYRSIVQFS</sequence>
<dbReference type="InterPro" id="IPR009009">
    <property type="entry name" value="RlpA-like_DPBB"/>
</dbReference>
<comment type="subcellular location">
    <subcellularLocation>
        <location evidence="1">Membrane</location>
        <topology evidence="1">Peripheral membrane protein</topology>
    </subcellularLocation>
    <subcellularLocation>
        <location evidence="2">Secreted</location>
        <location evidence="2">Cell wall</location>
    </subcellularLocation>
</comment>
<keyword evidence="6" id="KW-0732">Signal</keyword>
<dbReference type="Gramene" id="LPERR10G14040.1">
    <property type="protein sequence ID" value="LPERR10G14040.1"/>
    <property type="gene ID" value="LPERR10G14040"/>
</dbReference>
<keyword evidence="11" id="KW-0812">Transmembrane</keyword>
<evidence type="ECO:0000256" key="2">
    <source>
        <dbReference type="ARBA" id="ARBA00004191"/>
    </source>
</evidence>
<dbReference type="eggNOG" id="ENOG502QRTE">
    <property type="taxonomic scope" value="Eukaryota"/>
</dbReference>
<dbReference type="STRING" id="77586.A0A0D9XMA9"/>
<dbReference type="InterPro" id="IPR007117">
    <property type="entry name" value="Expansin_CBD"/>
</dbReference>
<evidence type="ECO:0000256" key="9">
    <source>
        <dbReference type="ARBA" id="ARBA00023316"/>
    </source>
</evidence>
<evidence type="ECO:0000256" key="1">
    <source>
        <dbReference type="ARBA" id="ARBA00004170"/>
    </source>
</evidence>
<accession>A0A0D9XMA9</accession>
<name>A0A0D9XMA9_9ORYZ</name>
<dbReference type="EnsemblPlants" id="LPERR10G14040.1">
    <property type="protein sequence ID" value="LPERR10G14040.1"/>
    <property type="gene ID" value="LPERR10G14040"/>
</dbReference>
<dbReference type="InterPro" id="IPR007118">
    <property type="entry name" value="Expan_Lol_pI"/>
</dbReference>
<reference evidence="15" key="2">
    <citation type="submission" date="2013-12" db="EMBL/GenBank/DDBJ databases">
        <authorList>
            <person name="Yu Y."/>
            <person name="Lee S."/>
            <person name="de Baynast K."/>
            <person name="Wissotski M."/>
            <person name="Liu L."/>
            <person name="Talag J."/>
            <person name="Goicoechea J."/>
            <person name="Angelova A."/>
            <person name="Jetty R."/>
            <person name="Kudrna D."/>
            <person name="Golser W."/>
            <person name="Rivera L."/>
            <person name="Zhang J."/>
            <person name="Wing R."/>
        </authorList>
    </citation>
    <scope>NUCLEOTIDE SEQUENCE</scope>
</reference>
<protein>
    <recommendedName>
        <fullName evidence="16">Expansin-like EG45 domain-containing protein</fullName>
    </recommendedName>
</protein>
<keyword evidence="7 11" id="KW-0472">Membrane</keyword>
<feature type="domain" description="Expansin-like CBD" evidence="13">
    <location>
        <begin position="491"/>
        <end position="578"/>
    </location>
</feature>
<evidence type="ECO:0000256" key="6">
    <source>
        <dbReference type="ARBA" id="ARBA00022729"/>
    </source>
</evidence>
<reference evidence="14 15" key="1">
    <citation type="submission" date="2012-08" db="EMBL/GenBank/DDBJ databases">
        <title>Oryza genome evolution.</title>
        <authorList>
            <person name="Wing R.A."/>
        </authorList>
    </citation>
    <scope>NUCLEOTIDE SEQUENCE</scope>
</reference>
<dbReference type="InterPro" id="IPR036749">
    <property type="entry name" value="Expansin_CBD_sf"/>
</dbReference>
<evidence type="ECO:0000256" key="8">
    <source>
        <dbReference type="ARBA" id="ARBA00023157"/>
    </source>
</evidence>
<evidence type="ECO:0000259" key="13">
    <source>
        <dbReference type="PROSITE" id="PS50843"/>
    </source>
</evidence>
<evidence type="ECO:0000256" key="4">
    <source>
        <dbReference type="ARBA" id="ARBA00022512"/>
    </source>
</evidence>
<organism evidence="14 15">
    <name type="scientific">Leersia perrieri</name>
    <dbReference type="NCBI Taxonomy" id="77586"/>
    <lineage>
        <taxon>Eukaryota</taxon>
        <taxon>Viridiplantae</taxon>
        <taxon>Streptophyta</taxon>
        <taxon>Embryophyta</taxon>
        <taxon>Tracheophyta</taxon>
        <taxon>Spermatophyta</taxon>
        <taxon>Magnoliopsida</taxon>
        <taxon>Liliopsida</taxon>
        <taxon>Poales</taxon>
        <taxon>Poaceae</taxon>
        <taxon>BOP clade</taxon>
        <taxon>Oryzoideae</taxon>
        <taxon>Oryzeae</taxon>
        <taxon>Oryzinae</taxon>
        <taxon>Leersia</taxon>
    </lineage>
</organism>
<dbReference type="Proteomes" id="UP000032180">
    <property type="component" value="Chromosome 10"/>
</dbReference>
<dbReference type="AlphaFoldDB" id="A0A0D9XMA9"/>
<dbReference type="Pfam" id="PF01357">
    <property type="entry name" value="Expansin_C"/>
    <property type="match status" value="2"/>
</dbReference>
<evidence type="ECO:0000259" key="12">
    <source>
        <dbReference type="PROSITE" id="PS50842"/>
    </source>
</evidence>
<dbReference type="SUPFAM" id="SSF49590">
    <property type="entry name" value="PHL pollen allergen"/>
    <property type="match status" value="2"/>
</dbReference>
<keyword evidence="5" id="KW-0964">Secreted</keyword>
<evidence type="ECO:0000313" key="14">
    <source>
        <dbReference type="EnsemblPlants" id="LPERR10G14040.1"/>
    </source>
</evidence>
<feature type="domain" description="Expansin-like EG45" evidence="12">
    <location>
        <begin position="372"/>
        <end position="478"/>
    </location>
</feature>
<evidence type="ECO:0000256" key="11">
    <source>
        <dbReference type="SAM" id="Phobius"/>
    </source>
</evidence>
<dbReference type="GO" id="GO:0071555">
    <property type="term" value="P:cell wall organization"/>
    <property type="evidence" value="ECO:0007669"/>
    <property type="project" value="UniProtKB-KW"/>
</dbReference>
<dbReference type="PANTHER" id="PTHR31692">
    <property type="entry name" value="EXPANSIN-B3"/>
    <property type="match status" value="1"/>
</dbReference>
<dbReference type="PRINTS" id="PR01225">
    <property type="entry name" value="EXPANSNFAMLY"/>
</dbReference>
<dbReference type="GO" id="GO:0016020">
    <property type="term" value="C:membrane"/>
    <property type="evidence" value="ECO:0007669"/>
    <property type="project" value="UniProtKB-SubCell"/>
</dbReference>
<keyword evidence="8" id="KW-1015">Disulfide bond</keyword>
<dbReference type="Gene3D" id="2.40.40.10">
    <property type="entry name" value="RlpA-like domain"/>
    <property type="match status" value="2"/>
</dbReference>